<keyword evidence="2" id="KW-1133">Transmembrane helix</keyword>
<dbReference type="RefSeq" id="WP_010966365.1">
    <property type="nucleotide sequence ID" value="NC_003030.1"/>
</dbReference>
<dbReference type="EMBL" id="AE001437">
    <property type="protein sequence ID" value="AAK81024.1"/>
    <property type="molecule type" value="Genomic_DNA"/>
</dbReference>
<dbReference type="AlphaFoldDB" id="Q97EM6"/>
<keyword evidence="4" id="KW-1185">Reference proteome</keyword>
<dbReference type="OrthoDB" id="1938848at2"/>
<evidence type="ECO:0000313" key="3">
    <source>
        <dbReference type="EMBL" id="AAK81024.1"/>
    </source>
</evidence>
<dbReference type="eggNOG" id="COG0457">
    <property type="taxonomic scope" value="Bacteria"/>
</dbReference>
<gene>
    <name evidence="3" type="ordered locus">CA_C3084</name>
</gene>
<keyword evidence="1" id="KW-0802">TPR repeat</keyword>
<sequence length="412" mass="47557">MDKSKKIYKKALLSFEKGHIDKAIQLCEECISMDINNSAALDLKGMLCYFKGNLNEAKTVWKLNVNANRDVSAKKYLEDTIEDEARLNYYIIALKRIKNVEIKEALELLDKCSESSYNCINVDNHKAICYIRQGRYQKAIESIEKVLKVDANNEMALKSRKELIDLGVIKGAFNMKKVYKPAAAIVVILLLVLGTVEIKNYIKNNRTQTKKTIMKKTAPNKTVKKEVKKPVEKPKVPKKEEVFNTEELQTAVNNKDFNKIYDYEEKWKDNKNIKVNDKILLSKAMDMLLGDGVQYFYKAGTDLIKNKNYEGAKDNLLKAYKYGEKNYLYSDIIYFIAETYKNTNDAESAMNYYSMYDQKFEKGSYEETVLYNLAIMNKDVNIDVAKKYAEKLSNNYPKSIYNNSNISAIINK</sequence>
<dbReference type="PROSITE" id="PS50005">
    <property type="entry name" value="TPR"/>
    <property type="match status" value="1"/>
</dbReference>
<feature type="transmembrane region" description="Helical" evidence="2">
    <location>
        <begin position="178"/>
        <end position="196"/>
    </location>
</feature>
<feature type="repeat" description="TPR" evidence="1">
    <location>
        <begin position="120"/>
        <end position="153"/>
    </location>
</feature>
<dbReference type="PATRIC" id="fig|272562.8.peg.3267"/>
<name>Q97EM6_CLOAB</name>
<dbReference type="KEGG" id="cac:CA_C3084"/>
<keyword evidence="2" id="KW-0472">Membrane</keyword>
<dbReference type="Proteomes" id="UP000000814">
    <property type="component" value="Chromosome"/>
</dbReference>
<dbReference type="HOGENOM" id="CLU_053652_0_0_9"/>
<dbReference type="SMART" id="SM00028">
    <property type="entry name" value="TPR"/>
    <property type="match status" value="3"/>
</dbReference>
<dbReference type="Pfam" id="PF13181">
    <property type="entry name" value="TPR_8"/>
    <property type="match status" value="2"/>
</dbReference>
<evidence type="ECO:0000313" key="4">
    <source>
        <dbReference type="Proteomes" id="UP000000814"/>
    </source>
</evidence>
<accession>Q97EM6</accession>
<reference evidence="3 4" key="1">
    <citation type="journal article" date="2001" name="J. Bacteriol.">
        <title>Genome sequence and comparative analysis of the solvent-producing bacterium Clostridium acetobutylicum.</title>
        <authorList>
            <person name="Nolling J."/>
            <person name="Breton G."/>
            <person name="Omelchenko M.V."/>
            <person name="Makarova K.S."/>
            <person name="Zeng Q."/>
            <person name="Gibson R."/>
            <person name="Lee H.M."/>
            <person name="Dubois J."/>
            <person name="Qiu D."/>
            <person name="Hitti J."/>
            <person name="Wolf Y.I."/>
            <person name="Tatusov R.L."/>
            <person name="Sabathe F."/>
            <person name="Doucette-Stamm L."/>
            <person name="Soucaille P."/>
            <person name="Daly M.J."/>
            <person name="Bennett G.N."/>
            <person name="Koonin E.V."/>
            <person name="Smith D.R."/>
        </authorList>
    </citation>
    <scope>NUCLEOTIDE SEQUENCE [LARGE SCALE GENOMIC DNA]</scope>
    <source>
        <strain evidence="4">ATCC 824 / DSM 792 / JCM 1419 / LMG 5710 / VKM B-1787</strain>
    </source>
</reference>
<dbReference type="InterPro" id="IPR011990">
    <property type="entry name" value="TPR-like_helical_dom_sf"/>
</dbReference>
<dbReference type="STRING" id="272562.CA_C3084"/>
<proteinExistence type="predicted"/>
<dbReference type="Gene3D" id="1.25.40.10">
    <property type="entry name" value="Tetratricopeptide repeat domain"/>
    <property type="match status" value="3"/>
</dbReference>
<protein>
    <submittedName>
        <fullName evidence="3">TPR-repeat-containing protein</fullName>
    </submittedName>
</protein>
<organism evidence="3 4">
    <name type="scientific">Clostridium acetobutylicum (strain ATCC 824 / DSM 792 / JCM 1419 / IAM 19013 / LMG 5710 / NBRC 13948 / NRRL B-527 / VKM B-1787 / 2291 / W)</name>
    <dbReference type="NCBI Taxonomy" id="272562"/>
    <lineage>
        <taxon>Bacteria</taxon>
        <taxon>Bacillati</taxon>
        <taxon>Bacillota</taxon>
        <taxon>Clostridia</taxon>
        <taxon>Eubacteriales</taxon>
        <taxon>Clostridiaceae</taxon>
        <taxon>Clostridium</taxon>
    </lineage>
</organism>
<dbReference type="InterPro" id="IPR019734">
    <property type="entry name" value="TPR_rpt"/>
</dbReference>
<dbReference type="GeneID" id="44999571"/>
<dbReference type="PIR" id="E97279">
    <property type="entry name" value="E97279"/>
</dbReference>
<evidence type="ECO:0000256" key="1">
    <source>
        <dbReference type="PROSITE-ProRule" id="PRU00339"/>
    </source>
</evidence>
<evidence type="ECO:0000256" key="2">
    <source>
        <dbReference type="SAM" id="Phobius"/>
    </source>
</evidence>
<keyword evidence="2" id="KW-0812">Transmembrane</keyword>
<dbReference type="SUPFAM" id="SSF48452">
    <property type="entry name" value="TPR-like"/>
    <property type="match status" value="2"/>
</dbReference>